<feature type="region of interest" description="Disordered" evidence="1">
    <location>
        <begin position="61"/>
        <end position="83"/>
    </location>
</feature>
<dbReference type="Gramene" id="TVU01488">
    <property type="protein sequence ID" value="TVU01488"/>
    <property type="gene ID" value="EJB05_53065"/>
</dbReference>
<protein>
    <submittedName>
        <fullName evidence="2">Uncharacterized protein</fullName>
    </submittedName>
</protein>
<proteinExistence type="predicted"/>
<feature type="region of interest" description="Disordered" evidence="1">
    <location>
        <begin position="103"/>
        <end position="221"/>
    </location>
</feature>
<evidence type="ECO:0000313" key="2">
    <source>
        <dbReference type="EMBL" id="TVU01488.1"/>
    </source>
</evidence>
<evidence type="ECO:0000313" key="3">
    <source>
        <dbReference type="Proteomes" id="UP000324897"/>
    </source>
</evidence>
<organism evidence="2 3">
    <name type="scientific">Eragrostis curvula</name>
    <name type="common">weeping love grass</name>
    <dbReference type="NCBI Taxonomy" id="38414"/>
    <lineage>
        <taxon>Eukaryota</taxon>
        <taxon>Viridiplantae</taxon>
        <taxon>Streptophyta</taxon>
        <taxon>Embryophyta</taxon>
        <taxon>Tracheophyta</taxon>
        <taxon>Spermatophyta</taxon>
        <taxon>Magnoliopsida</taxon>
        <taxon>Liliopsida</taxon>
        <taxon>Poales</taxon>
        <taxon>Poaceae</taxon>
        <taxon>PACMAD clade</taxon>
        <taxon>Chloridoideae</taxon>
        <taxon>Eragrostideae</taxon>
        <taxon>Eragrostidinae</taxon>
        <taxon>Eragrostis</taxon>
    </lineage>
</organism>
<gene>
    <name evidence="2" type="ORF">EJB05_53065</name>
</gene>
<accession>A0A5J9SRB8</accession>
<feature type="compositionally biased region" description="Basic and acidic residues" evidence="1">
    <location>
        <begin position="160"/>
        <end position="183"/>
    </location>
</feature>
<comment type="caution">
    <text evidence="2">The sequence shown here is derived from an EMBL/GenBank/DDBJ whole genome shotgun (WGS) entry which is preliminary data.</text>
</comment>
<dbReference type="Proteomes" id="UP000324897">
    <property type="component" value="Unassembled WGS sequence"/>
</dbReference>
<dbReference type="EMBL" id="RWGY01000437">
    <property type="protein sequence ID" value="TVU01488.1"/>
    <property type="molecule type" value="Genomic_DNA"/>
</dbReference>
<dbReference type="AlphaFoldDB" id="A0A5J9SRB8"/>
<sequence>MSLVSTVCSWKRSISVGALPAQGVACGTHAAVVRELHGELHEARVVCYVNSRPRVVVAASPSTSCGNRLPPGWSGGGSGARRRASLDPLDLLGEERLRLLEYDDGRRLGTATTTTPRPPTSRRSPQHHQQSPMSLEMVERSSAGGERQGREGVADAVGADGREPADAQRPLHGESSRAKERRSQSAPRQRIAASESGASVASASPSPSCGERQLLGWSGGAQRRASLDPLDLLGARCSSAAGRVQGAIECGSSAWRD</sequence>
<evidence type="ECO:0000256" key="1">
    <source>
        <dbReference type="SAM" id="MobiDB-lite"/>
    </source>
</evidence>
<feature type="non-terminal residue" evidence="2">
    <location>
        <position position="1"/>
    </location>
</feature>
<reference evidence="2 3" key="1">
    <citation type="journal article" date="2019" name="Sci. Rep.">
        <title>A high-quality genome of Eragrostis curvula grass provides insights into Poaceae evolution and supports new strategies to enhance forage quality.</title>
        <authorList>
            <person name="Carballo J."/>
            <person name="Santos B.A.C.M."/>
            <person name="Zappacosta D."/>
            <person name="Garbus I."/>
            <person name="Selva J.P."/>
            <person name="Gallo C.A."/>
            <person name="Diaz A."/>
            <person name="Albertini E."/>
            <person name="Caccamo M."/>
            <person name="Echenique V."/>
        </authorList>
    </citation>
    <scope>NUCLEOTIDE SEQUENCE [LARGE SCALE GENOMIC DNA]</scope>
    <source>
        <strain evidence="3">cv. Victoria</strain>
        <tissue evidence="2">Leaf</tissue>
    </source>
</reference>
<name>A0A5J9SRB8_9POAL</name>
<feature type="compositionally biased region" description="Low complexity" evidence="1">
    <location>
        <begin position="192"/>
        <end position="208"/>
    </location>
</feature>
<keyword evidence="3" id="KW-1185">Reference proteome</keyword>